<evidence type="ECO:0000259" key="6">
    <source>
        <dbReference type="Pfam" id="PF13860"/>
    </source>
</evidence>
<reference evidence="8 9" key="1">
    <citation type="submission" date="2018-06" db="EMBL/GenBank/DDBJ databases">
        <authorList>
            <consortium name="Pathogen Informatics"/>
            <person name="Doyle S."/>
        </authorList>
    </citation>
    <scope>NUCLEOTIDE SEQUENCE [LARGE SCALE GENOMIC DNA]</scope>
    <source>
        <strain evidence="8 9">NCTC11532</strain>
    </source>
</reference>
<feature type="domain" description="FlgD/Vpr Ig-like" evidence="6">
    <location>
        <begin position="103"/>
        <end position="173"/>
    </location>
</feature>
<keyword evidence="9" id="KW-1185">Reference proteome</keyword>
<evidence type="ECO:0000256" key="3">
    <source>
        <dbReference type="ARBA" id="ARBA00022795"/>
    </source>
</evidence>
<evidence type="ECO:0000313" key="8">
    <source>
        <dbReference type="EMBL" id="STY29547.1"/>
    </source>
</evidence>
<keyword evidence="3 5" id="KW-1005">Bacterial flagellum biogenesis</keyword>
<dbReference type="EMBL" id="UGPB01000001">
    <property type="protein sequence ID" value="STY29547.1"/>
    <property type="molecule type" value="Genomic_DNA"/>
</dbReference>
<evidence type="ECO:0000256" key="2">
    <source>
        <dbReference type="ARBA" id="ARBA00016013"/>
    </source>
</evidence>
<dbReference type="Pfam" id="PF03963">
    <property type="entry name" value="FlgD"/>
    <property type="match status" value="1"/>
</dbReference>
<dbReference type="STRING" id="1122170.GCA_000701265_00752"/>
<protein>
    <recommendedName>
        <fullName evidence="2 5">Basal-body rod modification protein FlgD</fullName>
    </recommendedName>
</protein>
<keyword evidence="8" id="KW-0969">Cilium</keyword>
<proteinExistence type="inferred from homology"/>
<evidence type="ECO:0000256" key="5">
    <source>
        <dbReference type="RuleBase" id="RU362076"/>
    </source>
</evidence>
<feature type="domain" description="FlgD Tudor-like" evidence="7">
    <location>
        <begin position="79"/>
        <end position="215"/>
    </location>
</feature>
<gene>
    <name evidence="8" type="primary">flgD</name>
    <name evidence="8" type="ORF">NCTC11532_01734</name>
</gene>
<dbReference type="AlphaFoldDB" id="A0A378LS79"/>
<evidence type="ECO:0000313" key="9">
    <source>
        <dbReference type="Proteomes" id="UP000255297"/>
    </source>
</evidence>
<dbReference type="InterPro" id="IPR025965">
    <property type="entry name" value="FlgD/Vpr_Ig-like"/>
</dbReference>
<name>A0A378LS79_9GAMM</name>
<evidence type="ECO:0000256" key="1">
    <source>
        <dbReference type="ARBA" id="ARBA00010577"/>
    </source>
</evidence>
<dbReference type="InterPro" id="IPR005648">
    <property type="entry name" value="FlgD"/>
</dbReference>
<dbReference type="Proteomes" id="UP000255297">
    <property type="component" value="Unassembled WGS sequence"/>
</dbReference>
<comment type="similarity">
    <text evidence="1 5">Belongs to the FlgD family.</text>
</comment>
<keyword evidence="8" id="KW-0966">Cell projection</keyword>
<sequence>MNDSNADSNLNNFLDPQEKNNLGQQDFLRLMVAQIQSQDALQQQVNDEFRSQFTQFNTKDGTDKMQESLHKMATSLQSNKALQASALVGRKVLVPSSILQLGTEGSSKMAVDVGPNLSDLNAFIYSESGDILKIIPLGQPAMGLCHFSWDGTGNNHSRMPEGKYPIEVYGRSGGKRIFLKTMVYGNIDSVSLSQNGEGLKLNVCGIGQVSLDQVRQISV</sequence>
<accession>A0A378LS79</accession>
<dbReference type="GO" id="GO:0044781">
    <property type="term" value="P:bacterial-type flagellum organization"/>
    <property type="evidence" value="ECO:0007669"/>
    <property type="project" value="UniProtKB-UniRule"/>
</dbReference>
<dbReference type="InterPro" id="IPR025963">
    <property type="entry name" value="FLgD_Tudor"/>
</dbReference>
<keyword evidence="8" id="KW-0282">Flagellum</keyword>
<comment type="function">
    <text evidence="4 5">Required for flagellar hook formation. May act as a scaffolding protein.</text>
</comment>
<evidence type="ECO:0000259" key="7">
    <source>
        <dbReference type="Pfam" id="PF13861"/>
    </source>
</evidence>
<dbReference type="Gene3D" id="2.30.30.910">
    <property type="match status" value="1"/>
</dbReference>
<dbReference type="Pfam" id="PF13860">
    <property type="entry name" value="FlgD_ig"/>
    <property type="match status" value="1"/>
</dbReference>
<dbReference type="Pfam" id="PF13861">
    <property type="entry name" value="FLgD_tudor"/>
    <property type="match status" value="1"/>
</dbReference>
<dbReference type="Gene3D" id="2.60.40.4070">
    <property type="match status" value="1"/>
</dbReference>
<evidence type="ECO:0000256" key="4">
    <source>
        <dbReference type="ARBA" id="ARBA00024746"/>
    </source>
</evidence>
<organism evidence="8 9">
    <name type="scientific">Legionella wadsworthii</name>
    <dbReference type="NCBI Taxonomy" id="28088"/>
    <lineage>
        <taxon>Bacteria</taxon>
        <taxon>Pseudomonadati</taxon>
        <taxon>Pseudomonadota</taxon>
        <taxon>Gammaproteobacteria</taxon>
        <taxon>Legionellales</taxon>
        <taxon>Legionellaceae</taxon>
        <taxon>Legionella</taxon>
    </lineage>
</organism>